<feature type="domain" description="CCHC-type" evidence="3">
    <location>
        <begin position="358"/>
        <end position="371"/>
    </location>
</feature>
<sequence>MVQSDAHAFARHPAEESAGEASEEAGYSSDSSYGTHPAEALIIAKARRRDLMESQAAASSPVAPSSPGCKAIDLTSPTPAHVECAPGLKMSALQGDKQAADSSGGFTMGKVSAKKRQIKRKQTKLLKKGVKSNAEVAADAGVKESSTLVKTADDDIDGVSLMSSDSEEERGITLGNAPDAQGKSRPVLAAPVGVTVVPEGEEPAARAPEMQRLLRQPRYFDEDFEAAAMRCFKCGGQGHMARDCPNEERQRPCHLCGQFGHNRSQCSNMICFKCNKPGHLARDCMNGYAAIEAAQVCQRCGQEDCPAAGAPDYVRAEGGCTREYLEGDLRQARCQACGRRGHLCCQVAEGLPAQRLSCYNCGEGGHVAEDCWRERPQAVQNERRGFAGRRMTAVPRGASGMEHTYYTSAVSSRTSWDAYGGEDSRAGNGYGGQRVGNTYGGFAGNGYGQKESTGYGASSSAERIAKFARSTRMDKPSWDQQGREAAPYTDSRGQWQDSDKGNADWRKFGATRKSR</sequence>
<evidence type="ECO:0000256" key="1">
    <source>
        <dbReference type="PROSITE-ProRule" id="PRU00047"/>
    </source>
</evidence>
<reference evidence="4 5" key="1">
    <citation type="journal article" date="2024" name="Nat. Commun.">
        <title>Phylogenomics reveals the evolutionary origins of lichenization in chlorophyte algae.</title>
        <authorList>
            <person name="Puginier C."/>
            <person name="Libourel C."/>
            <person name="Otte J."/>
            <person name="Skaloud P."/>
            <person name="Haon M."/>
            <person name="Grisel S."/>
            <person name="Petersen M."/>
            <person name="Berrin J.G."/>
            <person name="Delaux P.M."/>
            <person name="Dal Grande F."/>
            <person name="Keller J."/>
        </authorList>
    </citation>
    <scope>NUCLEOTIDE SEQUENCE [LARGE SCALE GENOMIC DNA]</scope>
    <source>
        <strain evidence="4 5">SAG 216-7</strain>
    </source>
</reference>
<feature type="domain" description="CCHC-type" evidence="3">
    <location>
        <begin position="271"/>
        <end position="284"/>
    </location>
</feature>
<dbReference type="SMART" id="SM00343">
    <property type="entry name" value="ZnF_C2HC"/>
    <property type="match status" value="5"/>
</dbReference>
<name>A0ABR2Z191_9CHLO</name>
<evidence type="ECO:0000313" key="5">
    <source>
        <dbReference type="Proteomes" id="UP001491310"/>
    </source>
</evidence>
<keyword evidence="5" id="KW-1185">Reference proteome</keyword>
<feature type="compositionally biased region" description="Basic and acidic residues" evidence="2">
    <location>
        <begin position="497"/>
        <end position="507"/>
    </location>
</feature>
<dbReference type="PANTHER" id="PTHR46978:SF1">
    <property type="entry name" value="ZINC KNUCKLE (CCHC-TYPE) FAMILY PROTEIN"/>
    <property type="match status" value="1"/>
</dbReference>
<gene>
    <name evidence="4" type="ORF">WJX75_007811</name>
</gene>
<keyword evidence="1" id="KW-0479">Metal-binding</keyword>
<dbReference type="InterPro" id="IPR001878">
    <property type="entry name" value="Znf_CCHC"/>
</dbReference>
<comment type="caution">
    <text evidence="4">The sequence shown here is derived from an EMBL/GenBank/DDBJ whole genome shotgun (WGS) entry which is preliminary data.</text>
</comment>
<dbReference type="Gene3D" id="4.10.60.10">
    <property type="entry name" value="Zinc finger, CCHC-type"/>
    <property type="match status" value="3"/>
</dbReference>
<dbReference type="PROSITE" id="PS50158">
    <property type="entry name" value="ZF_CCHC"/>
    <property type="match status" value="3"/>
</dbReference>
<dbReference type="Proteomes" id="UP001491310">
    <property type="component" value="Unassembled WGS sequence"/>
</dbReference>
<evidence type="ECO:0000256" key="2">
    <source>
        <dbReference type="SAM" id="MobiDB-lite"/>
    </source>
</evidence>
<feature type="region of interest" description="Disordered" evidence="2">
    <location>
        <begin position="52"/>
        <end position="74"/>
    </location>
</feature>
<organism evidence="4 5">
    <name type="scientific">Coccomyxa subellipsoidea</name>
    <dbReference type="NCBI Taxonomy" id="248742"/>
    <lineage>
        <taxon>Eukaryota</taxon>
        <taxon>Viridiplantae</taxon>
        <taxon>Chlorophyta</taxon>
        <taxon>core chlorophytes</taxon>
        <taxon>Trebouxiophyceae</taxon>
        <taxon>Trebouxiophyceae incertae sedis</taxon>
        <taxon>Coccomyxaceae</taxon>
        <taxon>Coccomyxa</taxon>
    </lineage>
</organism>
<proteinExistence type="predicted"/>
<feature type="compositionally biased region" description="Low complexity" evidence="2">
    <location>
        <begin position="24"/>
        <end position="34"/>
    </location>
</feature>
<dbReference type="InterPro" id="IPR036875">
    <property type="entry name" value="Znf_CCHC_sf"/>
</dbReference>
<evidence type="ECO:0000259" key="3">
    <source>
        <dbReference type="PROSITE" id="PS50158"/>
    </source>
</evidence>
<feature type="region of interest" description="Disordered" evidence="2">
    <location>
        <begin position="1"/>
        <end position="34"/>
    </location>
</feature>
<protein>
    <recommendedName>
        <fullName evidence="3">CCHC-type domain-containing protein</fullName>
    </recommendedName>
</protein>
<dbReference type="EMBL" id="JALJOT010000002">
    <property type="protein sequence ID" value="KAK9917750.1"/>
    <property type="molecule type" value="Genomic_DNA"/>
</dbReference>
<dbReference type="PANTHER" id="PTHR46978">
    <property type="entry name" value="ZINC KNUCKLE (CCHC-TYPE) FAMILY PROTEIN"/>
    <property type="match status" value="1"/>
</dbReference>
<keyword evidence="1" id="KW-0863">Zinc-finger</keyword>
<keyword evidence="1" id="KW-0862">Zinc</keyword>
<evidence type="ECO:0000313" key="4">
    <source>
        <dbReference type="EMBL" id="KAK9917750.1"/>
    </source>
</evidence>
<feature type="compositionally biased region" description="Low complexity" evidence="2">
    <location>
        <begin position="56"/>
        <end position="67"/>
    </location>
</feature>
<feature type="region of interest" description="Disordered" evidence="2">
    <location>
        <begin position="467"/>
        <end position="515"/>
    </location>
</feature>
<feature type="domain" description="CCHC-type" evidence="3">
    <location>
        <begin position="230"/>
        <end position="246"/>
    </location>
</feature>
<dbReference type="Pfam" id="PF00098">
    <property type="entry name" value="zf-CCHC"/>
    <property type="match status" value="3"/>
</dbReference>
<dbReference type="SUPFAM" id="SSF57756">
    <property type="entry name" value="Retrovirus zinc finger-like domains"/>
    <property type="match status" value="3"/>
</dbReference>
<accession>A0ABR2Z191</accession>